<evidence type="ECO:0000259" key="3">
    <source>
        <dbReference type="SMART" id="SM00062"/>
    </source>
</evidence>
<dbReference type="Gene3D" id="3.40.190.10">
    <property type="entry name" value="Periplasmic binding protein-like II"/>
    <property type="match status" value="2"/>
</dbReference>
<evidence type="ECO:0000313" key="5">
    <source>
        <dbReference type="Proteomes" id="UP000823891"/>
    </source>
</evidence>
<dbReference type="EMBL" id="DWWS01000071">
    <property type="protein sequence ID" value="HJC25761.1"/>
    <property type="molecule type" value="Genomic_DNA"/>
</dbReference>
<protein>
    <submittedName>
        <fullName evidence="4">Transporter substrate-binding domain-containing protein</fullName>
    </submittedName>
</protein>
<gene>
    <name evidence="4" type="ORF">H9761_19040</name>
</gene>
<name>A0A9D2NK78_9FIRM</name>
<dbReference type="AlphaFoldDB" id="A0A9D2NK78"/>
<feature type="chain" id="PRO_5039335849" evidence="2">
    <location>
        <begin position="19"/>
        <end position="271"/>
    </location>
</feature>
<organism evidence="4 5">
    <name type="scientific">Candidatus Eisenbergiella merdavium</name>
    <dbReference type="NCBI Taxonomy" id="2838551"/>
    <lineage>
        <taxon>Bacteria</taxon>
        <taxon>Bacillati</taxon>
        <taxon>Bacillota</taxon>
        <taxon>Clostridia</taxon>
        <taxon>Lachnospirales</taxon>
        <taxon>Lachnospiraceae</taxon>
        <taxon>Eisenbergiella</taxon>
    </lineage>
</organism>
<dbReference type="PANTHER" id="PTHR35936">
    <property type="entry name" value="MEMBRANE-BOUND LYTIC MUREIN TRANSGLYCOSYLASE F"/>
    <property type="match status" value="1"/>
</dbReference>
<keyword evidence="1 2" id="KW-0732">Signal</keyword>
<sequence>MKKILAAALAVCMTLSMAACGSSAETTGTDTASSGSVVTGIEDLPGKTIGVQLGTTGDTSASEYEDQGSTIERFNKGNDAVQALIQGKVDCVIIDEQPAKAFVANTEGLKILDEPFAEESYAICVAKGNEELVTAINGALAQLKEDGTLDNIEKNYLVEDQKGQLPYESPADVDRSNGTLVMATNAYFEPYEYYDGDEIVGIDADMAQAVCDVLGYELVIEDMEFDAIINAIQSGKADIGVAGITITEDRKQSVDFTDTYATSKQVIIVKE</sequence>
<comment type="caution">
    <text evidence="4">The sequence shown here is derived from an EMBL/GenBank/DDBJ whole genome shotgun (WGS) entry which is preliminary data.</text>
</comment>
<accession>A0A9D2NK78</accession>
<dbReference type="PANTHER" id="PTHR35936:SF17">
    <property type="entry name" value="ARGININE-BINDING EXTRACELLULAR PROTEIN ARTP"/>
    <property type="match status" value="1"/>
</dbReference>
<dbReference type="SMART" id="SM00062">
    <property type="entry name" value="PBPb"/>
    <property type="match status" value="1"/>
</dbReference>
<evidence type="ECO:0000256" key="1">
    <source>
        <dbReference type="ARBA" id="ARBA00022729"/>
    </source>
</evidence>
<proteinExistence type="predicted"/>
<dbReference type="SUPFAM" id="SSF53850">
    <property type="entry name" value="Periplasmic binding protein-like II"/>
    <property type="match status" value="2"/>
</dbReference>
<evidence type="ECO:0000313" key="4">
    <source>
        <dbReference type="EMBL" id="HJC25761.1"/>
    </source>
</evidence>
<evidence type="ECO:0000256" key="2">
    <source>
        <dbReference type="SAM" id="SignalP"/>
    </source>
</evidence>
<feature type="signal peptide" evidence="2">
    <location>
        <begin position="1"/>
        <end position="18"/>
    </location>
</feature>
<reference evidence="4" key="2">
    <citation type="submission" date="2021-04" db="EMBL/GenBank/DDBJ databases">
        <authorList>
            <person name="Gilroy R."/>
        </authorList>
    </citation>
    <scope>NUCLEOTIDE SEQUENCE</scope>
    <source>
        <strain evidence="4">USAMLcec2-132</strain>
    </source>
</reference>
<reference evidence="4" key="1">
    <citation type="journal article" date="2021" name="PeerJ">
        <title>Extensive microbial diversity within the chicken gut microbiome revealed by metagenomics and culture.</title>
        <authorList>
            <person name="Gilroy R."/>
            <person name="Ravi A."/>
            <person name="Getino M."/>
            <person name="Pursley I."/>
            <person name="Horton D.L."/>
            <person name="Alikhan N.F."/>
            <person name="Baker D."/>
            <person name="Gharbi K."/>
            <person name="Hall N."/>
            <person name="Watson M."/>
            <person name="Adriaenssens E.M."/>
            <person name="Foster-Nyarko E."/>
            <person name="Jarju S."/>
            <person name="Secka A."/>
            <person name="Antonio M."/>
            <person name="Oren A."/>
            <person name="Chaudhuri R.R."/>
            <person name="La Ragione R."/>
            <person name="Hildebrand F."/>
            <person name="Pallen M.J."/>
        </authorList>
    </citation>
    <scope>NUCLEOTIDE SEQUENCE</scope>
    <source>
        <strain evidence="4">USAMLcec2-132</strain>
    </source>
</reference>
<dbReference type="Proteomes" id="UP000823891">
    <property type="component" value="Unassembled WGS sequence"/>
</dbReference>
<dbReference type="InterPro" id="IPR001638">
    <property type="entry name" value="Solute-binding_3/MltF_N"/>
</dbReference>
<dbReference type="Pfam" id="PF00497">
    <property type="entry name" value="SBP_bac_3"/>
    <property type="match status" value="1"/>
</dbReference>
<feature type="domain" description="Solute-binding protein family 3/N-terminal" evidence="3">
    <location>
        <begin position="8"/>
        <end position="160"/>
    </location>
</feature>
<dbReference type="PROSITE" id="PS51257">
    <property type="entry name" value="PROKAR_LIPOPROTEIN"/>
    <property type="match status" value="1"/>
</dbReference>